<keyword evidence="8" id="KW-1185">Reference proteome</keyword>
<feature type="signal peptide" evidence="6">
    <location>
        <begin position="1"/>
        <end position="29"/>
    </location>
</feature>
<dbReference type="InterPro" id="IPR036280">
    <property type="entry name" value="Multihaem_cyt_sf"/>
</dbReference>
<evidence type="ECO:0000256" key="1">
    <source>
        <dbReference type="ARBA" id="ARBA00022448"/>
    </source>
</evidence>
<protein>
    <submittedName>
        <fullName evidence="7">Cytochrome c</fullName>
    </submittedName>
</protein>
<dbReference type="PANTHER" id="PTHR30333:SF4">
    <property type="entry name" value="CYTOCHROME C FAMILY PROTEIN"/>
    <property type="match status" value="1"/>
</dbReference>
<keyword evidence="5" id="KW-0408">Iron</keyword>
<reference evidence="7 8" key="1">
    <citation type="submission" date="2005-10" db="EMBL/GenBank/DDBJ databases">
        <title>Complete sequence of Geobacter metallireducens GS-15.</title>
        <authorList>
            <consortium name="US DOE Joint Genome Institute"/>
            <person name="Copeland A."/>
            <person name="Lucas S."/>
            <person name="Lapidus A."/>
            <person name="Barry K."/>
            <person name="Detter J.C."/>
            <person name="Glavina T."/>
            <person name="Hammon N."/>
            <person name="Israni S."/>
            <person name="Pitluck S."/>
            <person name="Di Bartolo G."/>
            <person name="Chain P."/>
            <person name="Schmutz J."/>
            <person name="Larimer F."/>
            <person name="Land M."/>
            <person name="Kyrpides N."/>
            <person name="Ivanova N."/>
            <person name="Richardson P."/>
        </authorList>
    </citation>
    <scope>NUCLEOTIDE SEQUENCE [LARGE SCALE GENOMIC DNA]</scope>
    <source>
        <strain evidence="8">ATCC 53774 / DSM 7210 / GS-15</strain>
    </source>
</reference>
<evidence type="ECO:0000256" key="4">
    <source>
        <dbReference type="ARBA" id="ARBA00022982"/>
    </source>
</evidence>
<dbReference type="EMBL" id="CP000148">
    <property type="protein sequence ID" value="ABB30417.1"/>
    <property type="molecule type" value="Genomic_DNA"/>
</dbReference>
<dbReference type="STRING" id="269799.Gmet_0170"/>
<gene>
    <name evidence="7" type="ordered locus">Gmet_0170</name>
</gene>
<proteinExistence type="predicted"/>
<evidence type="ECO:0000256" key="2">
    <source>
        <dbReference type="ARBA" id="ARBA00022617"/>
    </source>
</evidence>
<dbReference type="HOGENOM" id="CLU_427413_0_0_7"/>
<feature type="chain" id="PRO_5004223638" evidence="6">
    <location>
        <begin position="30"/>
        <end position="596"/>
    </location>
</feature>
<sequence length="596" mass="66536">MTIITAHCRCILQSVASLILLLLFVQVGAAQPSDAAQPPDTCSGCHADRSKMLRFGFPHLSVTAEEATRQSGMNAACSDCHLGDPTNPGRTAAHRGMGRLLLVRKKGMLAESVQREAPLKLTGNPMTRIQHQIVRDGKVVIDPNVTLILYQDKRRDNLSQDFGVMEKTCGACHAKEFSEFTQSTMGRNAKQSRYQSWTDQQRGPHNCGAWFNGNYERISTNTAVPFSREQSALNQRSCNTCHVGCLDCHYDPQPTDPANPKRGIHTFNRVPKPESCYGGGRGQICHAGPEERRRGAGYFGGSYANPEGMEPDIHQAKKVGCLDCHENSGSKSGLGHGMIKRQGRCDRCHERQVASHKLTLHKTLSCEACHIQNISGYQGTFWGPGKLAGSNTPFFKYKEYYGIMKEPILIRDQNGRWIPVKPFPMAVLNQKESALKPGLHWRWPKELPDLQRTDDAYGYVGLFDGLPENNRALAWIQMDKVSHKYGKSRPCASCHELPDGEQRQHVEWDFTDAGALPFSGSHVVVAGKKGLSIRDMKSEKIDVLDGYRLSSLAPWFYLKDRWQIEGDFSLPSIKEQEFYSRAKGDVAKARQARVVH</sequence>
<dbReference type="InterPro" id="IPR051174">
    <property type="entry name" value="Cytochrome_c-type_ET"/>
</dbReference>
<accession>Q39ZA7</accession>
<dbReference type="RefSeq" id="WP_004512757.1">
    <property type="nucleotide sequence ID" value="NC_007517.1"/>
</dbReference>
<keyword evidence="4" id="KW-0249">Electron transport</keyword>
<dbReference type="Proteomes" id="UP000007073">
    <property type="component" value="Chromosome"/>
</dbReference>
<reference evidence="7 8" key="2">
    <citation type="journal article" date="2009" name="BMC Microbiol.">
        <title>The genome sequence of Geobacter metallireducens: features of metabolism, physiology and regulation common and dissimilar to Geobacter sulfurreducens.</title>
        <authorList>
            <person name="Aklujkar M."/>
            <person name="Krushkal J."/>
            <person name="DiBartolo G."/>
            <person name="Lapidus A."/>
            <person name="Land M.L."/>
            <person name="Lovley D.R."/>
        </authorList>
    </citation>
    <scope>NUCLEOTIDE SEQUENCE [LARGE SCALE GENOMIC DNA]</scope>
    <source>
        <strain evidence="8">ATCC 53774 / DSM 7210 / GS-15</strain>
    </source>
</reference>
<keyword evidence="2" id="KW-0349">Heme</keyword>
<evidence type="ECO:0000313" key="7">
    <source>
        <dbReference type="EMBL" id="ABB30417.1"/>
    </source>
</evidence>
<name>Q39ZA7_GEOMG</name>
<dbReference type="PANTHER" id="PTHR30333">
    <property type="entry name" value="CYTOCHROME C-TYPE PROTEIN"/>
    <property type="match status" value="1"/>
</dbReference>
<dbReference type="GO" id="GO:0046872">
    <property type="term" value="F:metal ion binding"/>
    <property type="evidence" value="ECO:0007669"/>
    <property type="project" value="UniProtKB-KW"/>
</dbReference>
<evidence type="ECO:0000256" key="5">
    <source>
        <dbReference type="ARBA" id="ARBA00023004"/>
    </source>
</evidence>
<evidence type="ECO:0000256" key="3">
    <source>
        <dbReference type="ARBA" id="ARBA00022723"/>
    </source>
</evidence>
<dbReference type="AlphaFoldDB" id="Q39ZA7"/>
<organism evidence="7 8">
    <name type="scientific">Geobacter metallireducens (strain ATCC 53774 / DSM 7210 / GS-15)</name>
    <dbReference type="NCBI Taxonomy" id="269799"/>
    <lineage>
        <taxon>Bacteria</taxon>
        <taxon>Pseudomonadati</taxon>
        <taxon>Thermodesulfobacteriota</taxon>
        <taxon>Desulfuromonadia</taxon>
        <taxon>Geobacterales</taxon>
        <taxon>Geobacteraceae</taxon>
        <taxon>Geobacter</taxon>
    </lineage>
</organism>
<dbReference type="eggNOG" id="COG3303">
    <property type="taxonomic scope" value="Bacteria"/>
</dbReference>
<keyword evidence="6" id="KW-0732">Signal</keyword>
<dbReference type="SUPFAM" id="SSF48695">
    <property type="entry name" value="Multiheme cytochromes"/>
    <property type="match status" value="1"/>
</dbReference>
<dbReference type="KEGG" id="gme:Gmet_0170"/>
<evidence type="ECO:0000256" key="6">
    <source>
        <dbReference type="SAM" id="SignalP"/>
    </source>
</evidence>
<keyword evidence="1" id="KW-0813">Transport</keyword>
<evidence type="ECO:0000313" key="8">
    <source>
        <dbReference type="Proteomes" id="UP000007073"/>
    </source>
</evidence>
<keyword evidence="3" id="KW-0479">Metal-binding</keyword>